<dbReference type="EC" id="3.5.1.89" evidence="2"/>
<sequence length="583" mass="64839">MAGRPEEVHLLVTSHPDDESMFFVPALRHHLVDDRGKKQRPPMHVLCLSNGDYPPSDGAVRTKEMHRACSLIGVDGGRVTVLDDATMKDGPDSVWDADRVSRTVLDHIRKIVPPLVLSSQPGRPNSRPSYLLSGPSPSSSNGTPARSWEYVDEQRGGGRQSQRSPAAAKEVDLNIITFDSSGVSGHPNHMDTHRGVKYLVNERCRNTRSGDRVQSSLRLCRRGADRTGGVSNASRAGEEIRLNLKVYVLHSVSNPVAKYFPFVEILYHYLRQVLWRLLYLAYLLLGFGFFVRLGSGQKPPSFWPSFTGTAWSGADRPNERQHYRLMDPTLVWRSMAAHASQFVWYRRLFVVFSRYTYINDTSRLEVDPYSCVTLDDDDNDGCQISGVEPVTTVHEEVMVSDFLLSPAQMTCLRDSVLPTNLHHRSWSRVYSLSRDGDSFAAFERLVGEWNSKSGGHSTLLVVKSSCGGVLGGFSDVPLVPTSEARGSAHQSCLFRIRKVSDEGDEDDEPSEPAIDVYGKECATSSKTVVLNPTKRLIAFGGGYIDGPDEGVRPINRGWFRKGDHRAVCCVSKRASASWKGRDI</sequence>
<gene>
    <name evidence="5" type="ORF">THAOC_08630</name>
</gene>
<dbReference type="OrthoDB" id="440160at2759"/>
<dbReference type="EMBL" id="AGNL01009140">
    <property type="protein sequence ID" value="EJK70049.1"/>
    <property type="molecule type" value="Genomic_DNA"/>
</dbReference>
<dbReference type="InterPro" id="IPR024078">
    <property type="entry name" value="LmbE-like_dom_sf"/>
</dbReference>
<name>K0SYJ5_THAOC</name>
<keyword evidence="6" id="KW-1185">Reference proteome</keyword>
<dbReference type="Gene3D" id="3.40.50.10320">
    <property type="entry name" value="LmbE-like"/>
    <property type="match status" value="1"/>
</dbReference>
<comment type="similarity">
    <text evidence="1">Belongs to the PIGL family.</text>
</comment>
<dbReference type="GO" id="GO:0006506">
    <property type="term" value="P:GPI anchor biosynthetic process"/>
    <property type="evidence" value="ECO:0007669"/>
    <property type="project" value="UniProtKB-UniPathway"/>
</dbReference>
<evidence type="ECO:0000259" key="4">
    <source>
        <dbReference type="PROSITE" id="PS51886"/>
    </source>
</evidence>
<dbReference type="PANTHER" id="PTHR12993:SF11">
    <property type="entry name" value="N-ACETYLGLUCOSAMINYL-PHOSPHATIDYLINOSITOL DE-N-ACETYLASE"/>
    <property type="match status" value="1"/>
</dbReference>
<feature type="compositionally biased region" description="Low complexity" evidence="3">
    <location>
        <begin position="126"/>
        <end position="140"/>
    </location>
</feature>
<comment type="caution">
    <text evidence="5">The sequence shown here is derived from an EMBL/GenBank/DDBJ whole genome shotgun (WGS) entry which is preliminary data.</text>
</comment>
<dbReference type="GO" id="GO:0016020">
    <property type="term" value="C:membrane"/>
    <property type="evidence" value="ECO:0007669"/>
    <property type="project" value="GOC"/>
</dbReference>
<reference evidence="5 6" key="1">
    <citation type="journal article" date="2012" name="Genome Biol.">
        <title>Genome and low-iron response of an oceanic diatom adapted to chronic iron limitation.</title>
        <authorList>
            <person name="Lommer M."/>
            <person name="Specht M."/>
            <person name="Roy A.S."/>
            <person name="Kraemer L."/>
            <person name="Andreson R."/>
            <person name="Gutowska M.A."/>
            <person name="Wolf J."/>
            <person name="Bergner S.V."/>
            <person name="Schilhabel M.B."/>
            <person name="Klostermeier U.C."/>
            <person name="Beiko R.G."/>
            <person name="Rosenstiel P."/>
            <person name="Hippler M."/>
            <person name="Laroche J."/>
        </authorList>
    </citation>
    <scope>NUCLEOTIDE SEQUENCE [LARGE SCALE GENOMIC DNA]</scope>
    <source>
        <strain evidence="5 6">CCMP1005</strain>
    </source>
</reference>
<feature type="domain" description="TLDc" evidence="4">
    <location>
        <begin position="402"/>
        <end position="583"/>
    </location>
</feature>
<evidence type="ECO:0000256" key="3">
    <source>
        <dbReference type="SAM" id="MobiDB-lite"/>
    </source>
</evidence>
<dbReference type="Proteomes" id="UP000266841">
    <property type="component" value="Unassembled WGS sequence"/>
</dbReference>
<dbReference type="UniPathway" id="UPA00196"/>
<evidence type="ECO:0000313" key="6">
    <source>
        <dbReference type="Proteomes" id="UP000266841"/>
    </source>
</evidence>
<dbReference type="InterPro" id="IPR003737">
    <property type="entry name" value="GlcNAc_PI_deacetylase-related"/>
</dbReference>
<dbReference type="SUPFAM" id="SSF102588">
    <property type="entry name" value="LmbE-like"/>
    <property type="match status" value="2"/>
</dbReference>
<dbReference type="GO" id="GO:0000225">
    <property type="term" value="F:N-acetylglucosaminylphosphatidylinositol deacetylase activity"/>
    <property type="evidence" value="ECO:0007669"/>
    <property type="project" value="UniProtKB-EC"/>
</dbReference>
<evidence type="ECO:0000256" key="1">
    <source>
        <dbReference type="ARBA" id="ARBA00006066"/>
    </source>
</evidence>
<dbReference type="InterPro" id="IPR006571">
    <property type="entry name" value="TLDc_dom"/>
</dbReference>
<dbReference type="Pfam" id="PF07534">
    <property type="entry name" value="TLD"/>
    <property type="match status" value="1"/>
</dbReference>
<feature type="region of interest" description="Disordered" evidence="3">
    <location>
        <begin position="116"/>
        <end position="146"/>
    </location>
</feature>
<dbReference type="Pfam" id="PF02585">
    <property type="entry name" value="PIG-L"/>
    <property type="match status" value="1"/>
</dbReference>
<dbReference type="AlphaFoldDB" id="K0SYJ5"/>
<dbReference type="eggNOG" id="KOG3332">
    <property type="taxonomic scope" value="Eukaryota"/>
</dbReference>
<dbReference type="PANTHER" id="PTHR12993">
    <property type="entry name" value="N-ACETYLGLUCOSAMINYL-PHOSPHATIDYLINOSITOL DE-N-ACETYLASE-RELATED"/>
    <property type="match status" value="1"/>
</dbReference>
<protein>
    <recommendedName>
        <fullName evidence="2">N-acetylglucosaminylphosphatidylinositol deacetylase</fullName>
        <ecNumber evidence="2">3.5.1.89</ecNumber>
    </recommendedName>
</protein>
<evidence type="ECO:0000256" key="2">
    <source>
        <dbReference type="ARBA" id="ARBA00012176"/>
    </source>
</evidence>
<organism evidence="5 6">
    <name type="scientific">Thalassiosira oceanica</name>
    <name type="common">Marine diatom</name>
    <dbReference type="NCBI Taxonomy" id="159749"/>
    <lineage>
        <taxon>Eukaryota</taxon>
        <taxon>Sar</taxon>
        <taxon>Stramenopiles</taxon>
        <taxon>Ochrophyta</taxon>
        <taxon>Bacillariophyta</taxon>
        <taxon>Coscinodiscophyceae</taxon>
        <taxon>Thalassiosirophycidae</taxon>
        <taxon>Thalassiosirales</taxon>
        <taxon>Thalassiosiraceae</taxon>
        <taxon>Thalassiosira</taxon>
    </lineage>
</organism>
<accession>K0SYJ5</accession>
<evidence type="ECO:0000313" key="5">
    <source>
        <dbReference type="EMBL" id="EJK70049.1"/>
    </source>
</evidence>
<dbReference type="GO" id="GO:0005783">
    <property type="term" value="C:endoplasmic reticulum"/>
    <property type="evidence" value="ECO:0007669"/>
    <property type="project" value="TreeGrafter"/>
</dbReference>
<dbReference type="PROSITE" id="PS51886">
    <property type="entry name" value="TLDC"/>
    <property type="match status" value="1"/>
</dbReference>
<proteinExistence type="inferred from homology"/>
<dbReference type="SMART" id="SM00584">
    <property type="entry name" value="TLDc"/>
    <property type="match status" value="1"/>
</dbReference>